<evidence type="ECO:0000313" key="1">
    <source>
        <dbReference type="EMBL" id="CAA2962550.1"/>
    </source>
</evidence>
<accession>A0A8S0QCE3</accession>
<sequence>MTTETPTLLDLLDDVFPWPRSPVIRTSPTPIINQTQPHVCSCIECGKRKTMTSPVIHVNAILAPSASINTPSGQMSEVRSIVDVPTTSTLDQPSNTVVTDTISEIINQVATDENIKP</sequence>
<evidence type="ECO:0000313" key="2">
    <source>
        <dbReference type="Proteomes" id="UP000594638"/>
    </source>
</evidence>
<name>A0A8S0QCE3_OLEEU</name>
<feature type="non-terminal residue" evidence="1">
    <location>
        <position position="117"/>
    </location>
</feature>
<gene>
    <name evidence="1" type="ORF">OLEA9_A085528</name>
</gene>
<reference evidence="1 2" key="1">
    <citation type="submission" date="2019-12" db="EMBL/GenBank/DDBJ databases">
        <authorList>
            <person name="Alioto T."/>
            <person name="Alioto T."/>
            <person name="Gomez Garrido J."/>
        </authorList>
    </citation>
    <scope>NUCLEOTIDE SEQUENCE [LARGE SCALE GENOMIC DNA]</scope>
</reference>
<protein>
    <submittedName>
        <fullName evidence="1">Uncharacterized protein</fullName>
    </submittedName>
</protein>
<comment type="caution">
    <text evidence="1">The sequence shown here is derived from an EMBL/GenBank/DDBJ whole genome shotgun (WGS) entry which is preliminary data.</text>
</comment>
<keyword evidence="2" id="KW-1185">Reference proteome</keyword>
<proteinExistence type="predicted"/>
<dbReference type="Gramene" id="OE9A085528T1">
    <property type="protein sequence ID" value="OE9A085528C1"/>
    <property type="gene ID" value="OE9A085528"/>
</dbReference>
<dbReference type="Proteomes" id="UP000594638">
    <property type="component" value="Unassembled WGS sequence"/>
</dbReference>
<organism evidence="1 2">
    <name type="scientific">Olea europaea subsp. europaea</name>
    <dbReference type="NCBI Taxonomy" id="158383"/>
    <lineage>
        <taxon>Eukaryota</taxon>
        <taxon>Viridiplantae</taxon>
        <taxon>Streptophyta</taxon>
        <taxon>Embryophyta</taxon>
        <taxon>Tracheophyta</taxon>
        <taxon>Spermatophyta</taxon>
        <taxon>Magnoliopsida</taxon>
        <taxon>eudicotyledons</taxon>
        <taxon>Gunneridae</taxon>
        <taxon>Pentapetalae</taxon>
        <taxon>asterids</taxon>
        <taxon>lamiids</taxon>
        <taxon>Lamiales</taxon>
        <taxon>Oleaceae</taxon>
        <taxon>Oleeae</taxon>
        <taxon>Olea</taxon>
    </lineage>
</organism>
<dbReference type="AlphaFoldDB" id="A0A8S0QCE3"/>
<dbReference type="EMBL" id="CACTIH010001084">
    <property type="protein sequence ID" value="CAA2962550.1"/>
    <property type="molecule type" value="Genomic_DNA"/>
</dbReference>